<evidence type="ECO:0000313" key="2">
    <source>
        <dbReference type="EMBL" id="ELR19558.1"/>
    </source>
</evidence>
<accession>L8H4C7</accession>
<sequence>MKSGGQPAMADALRQQLAKAGRQAMAIHQGLDLGTQGLGTHRRKRKPASEEQQLSESHVYGLKKKKKNESESESEENEREKEKERKRRQRREAKGKDKMSESEEERESEIEREKEKKRRERQAEKEREEEEETAMMLALAVPDVESDPYPDPVPPQPAPARKGDRQEREPEAELAARRKRKEDEAAQKRAIEEEEEEEKQQTRGTREAELERRLKEDHEMIDRLKQELDQARAAAEEAQRERREAQRVAREPEAQAVAQEAAVGDVGRVDGGAAMPMEWDTEGLTESDLSSITDLVNQPELISDFLAMADTPSIPHTTTLPPSLPSSSSSSSSSLHASPIPGAANPPLRVWPAPPMAWGPPGHRSVGHTHSPTSPLTAAASPTFPPSSTRLPQPCPKCHHHQRQQDPTTSDLATERGVDVLLPLPAPPPHSDQIQWRSVRFALADDQETVASLRSRALARWHLWHAEAVGARSSNEEEAEAARAAAKAAADGEQEDWVITSSVVAIQDTETSVWAILLCIGLTSNLWLQRK</sequence>
<dbReference type="RefSeq" id="XP_004341644.1">
    <property type="nucleotide sequence ID" value="XM_004341596.1"/>
</dbReference>
<feature type="compositionally biased region" description="Low complexity" evidence="1">
    <location>
        <begin position="254"/>
        <end position="274"/>
    </location>
</feature>
<name>L8H4C7_ACACF</name>
<feature type="compositionally biased region" description="Pro residues" evidence="1">
    <location>
        <begin position="149"/>
        <end position="158"/>
    </location>
</feature>
<gene>
    <name evidence="2" type="ORF">ACA1_270330</name>
</gene>
<organism evidence="2 3">
    <name type="scientific">Acanthamoeba castellanii (strain ATCC 30010 / Neff)</name>
    <dbReference type="NCBI Taxonomy" id="1257118"/>
    <lineage>
        <taxon>Eukaryota</taxon>
        <taxon>Amoebozoa</taxon>
        <taxon>Discosea</taxon>
        <taxon>Longamoebia</taxon>
        <taxon>Centramoebida</taxon>
        <taxon>Acanthamoebidae</taxon>
        <taxon>Acanthamoeba</taxon>
    </lineage>
</organism>
<feature type="region of interest" description="Disordered" evidence="1">
    <location>
        <begin position="1"/>
        <end position="286"/>
    </location>
</feature>
<feature type="compositionally biased region" description="Basic and acidic residues" evidence="1">
    <location>
        <begin position="199"/>
        <end position="253"/>
    </location>
</feature>
<dbReference type="EMBL" id="KB007933">
    <property type="protein sequence ID" value="ELR19558.1"/>
    <property type="molecule type" value="Genomic_DNA"/>
</dbReference>
<feature type="region of interest" description="Disordered" evidence="1">
    <location>
        <begin position="313"/>
        <end position="341"/>
    </location>
</feature>
<feature type="region of interest" description="Disordered" evidence="1">
    <location>
        <begin position="354"/>
        <end position="411"/>
    </location>
</feature>
<dbReference type="AlphaFoldDB" id="L8H4C7"/>
<dbReference type="GeneID" id="14920346"/>
<reference evidence="2 3" key="1">
    <citation type="journal article" date="2013" name="Genome Biol.">
        <title>Genome of Acanthamoeba castellanii highlights extensive lateral gene transfer and early evolution of tyrosine kinase signaling.</title>
        <authorList>
            <person name="Clarke M."/>
            <person name="Lohan A.J."/>
            <person name="Liu B."/>
            <person name="Lagkouvardos I."/>
            <person name="Roy S."/>
            <person name="Zafar N."/>
            <person name="Bertelli C."/>
            <person name="Schilde C."/>
            <person name="Kianianmomeni A."/>
            <person name="Burglin T.R."/>
            <person name="Frech C."/>
            <person name="Turcotte B."/>
            <person name="Kopec K.O."/>
            <person name="Synnott J.M."/>
            <person name="Choo C."/>
            <person name="Paponov I."/>
            <person name="Finkler A."/>
            <person name="Soon Heng Tan C."/>
            <person name="Hutchins A.P."/>
            <person name="Weinmeier T."/>
            <person name="Rattei T."/>
            <person name="Chu J.S."/>
            <person name="Gimenez G."/>
            <person name="Irimia M."/>
            <person name="Rigden D.J."/>
            <person name="Fitzpatrick D.A."/>
            <person name="Lorenzo-Morales J."/>
            <person name="Bateman A."/>
            <person name="Chiu C.H."/>
            <person name="Tang P."/>
            <person name="Hegemann P."/>
            <person name="Fromm H."/>
            <person name="Raoult D."/>
            <person name="Greub G."/>
            <person name="Miranda-Saavedra D."/>
            <person name="Chen N."/>
            <person name="Nash P."/>
            <person name="Ginger M.L."/>
            <person name="Horn M."/>
            <person name="Schaap P."/>
            <person name="Caler L."/>
            <person name="Loftus B."/>
        </authorList>
    </citation>
    <scope>NUCLEOTIDE SEQUENCE [LARGE SCALE GENOMIC DNA]</scope>
    <source>
        <strain evidence="2 3">Neff</strain>
    </source>
</reference>
<feature type="compositionally biased region" description="Low complexity" evidence="1">
    <location>
        <begin position="29"/>
        <end position="39"/>
    </location>
</feature>
<dbReference type="VEuPathDB" id="AmoebaDB:ACA1_270330"/>
<protein>
    <submittedName>
        <fullName evidence="2">Uncharacterized protein</fullName>
    </submittedName>
</protein>
<feature type="compositionally biased region" description="Basic and acidic residues" evidence="1">
    <location>
        <begin position="161"/>
        <end position="191"/>
    </location>
</feature>
<dbReference type="Proteomes" id="UP000011083">
    <property type="component" value="Unassembled WGS sequence"/>
</dbReference>
<proteinExistence type="predicted"/>
<feature type="compositionally biased region" description="Basic and acidic residues" evidence="1">
    <location>
        <begin position="92"/>
        <end position="101"/>
    </location>
</feature>
<dbReference type="KEGG" id="acan:ACA1_270330"/>
<evidence type="ECO:0000256" key="1">
    <source>
        <dbReference type="SAM" id="MobiDB-lite"/>
    </source>
</evidence>
<keyword evidence="3" id="KW-1185">Reference proteome</keyword>
<dbReference type="OMA" id="SNDEYIM"/>
<evidence type="ECO:0000313" key="3">
    <source>
        <dbReference type="Proteomes" id="UP000011083"/>
    </source>
</evidence>